<sequence length="654" mass="72442">MRRLGKCDGCRQRKVKCDEKKPSCGGCQKGSRPCNYSYPQGQGFALVMQNPSQMTRYGRSMATLTIYPLSSSQARDESSTPDSVPVFSPDPAIARTPDPSDLHLRGGMVAADGRGVFQTLAPVKVKARKPSKKVESYQRRRCQAHLLRLQQEASLVSHRPSSPDTRLIAMFIGLLRPDSTNYQHLFTLGDWVKSIPSRIGSSPVVTMAAEFFIQSFDVYRDKTHSNQALALRTKSKALKELQLSVVATQQHPTYDLVIATKLHYAAEVLLGVDNMHYAIHTLGLTDLLKSGLVSGADEGNFWNIIDNTYIDDITIAMTAGRLSVYDNDFYLSSTHPAALTSSTLTTVQRTTRAMMHILIHLPRLILTIRHALQSPGDVVVLASAISIAENLWLLTEQSHFAGFIEASIATVDEPIEDAVADILLHGVRFDTAQNMVICTRYWLLQVLLSGTIDTLYRRFPHACALSLLPDPETLHRVDTNAAAQLGRVVLGLDADPSPLTLVRTHGPLSGSIGAWHRQIRYLSSRLSFSDDSTTDHSQQINDLLAAERMKRWLLARCNVILKRLNISRVDERAWLEALDCMAGEELVDWIPSKVSFGSEDGEIVMKLEYSDRTANGDPRSMGGTTRVFNVQNPAKFGPQHLREWVKGNGGPASQ</sequence>
<dbReference type="EMBL" id="MU006722">
    <property type="protein sequence ID" value="KAF2626070.1"/>
    <property type="molecule type" value="Genomic_DNA"/>
</dbReference>
<evidence type="ECO:0000313" key="1">
    <source>
        <dbReference type="EMBL" id="KAF2626070.1"/>
    </source>
</evidence>
<organism evidence="1 2">
    <name type="scientific">Macroventuria anomochaeta</name>
    <dbReference type="NCBI Taxonomy" id="301207"/>
    <lineage>
        <taxon>Eukaryota</taxon>
        <taxon>Fungi</taxon>
        <taxon>Dikarya</taxon>
        <taxon>Ascomycota</taxon>
        <taxon>Pezizomycotina</taxon>
        <taxon>Dothideomycetes</taxon>
        <taxon>Pleosporomycetidae</taxon>
        <taxon>Pleosporales</taxon>
        <taxon>Pleosporineae</taxon>
        <taxon>Didymellaceae</taxon>
        <taxon>Macroventuria</taxon>
    </lineage>
</organism>
<evidence type="ECO:0000313" key="2">
    <source>
        <dbReference type="Proteomes" id="UP000799754"/>
    </source>
</evidence>
<dbReference type="Proteomes" id="UP000799754">
    <property type="component" value="Unassembled WGS sequence"/>
</dbReference>
<reference evidence="1" key="1">
    <citation type="journal article" date="2020" name="Stud. Mycol.">
        <title>101 Dothideomycetes genomes: a test case for predicting lifestyles and emergence of pathogens.</title>
        <authorList>
            <person name="Haridas S."/>
            <person name="Albert R."/>
            <person name="Binder M."/>
            <person name="Bloem J."/>
            <person name="Labutti K."/>
            <person name="Salamov A."/>
            <person name="Andreopoulos B."/>
            <person name="Baker S."/>
            <person name="Barry K."/>
            <person name="Bills G."/>
            <person name="Bluhm B."/>
            <person name="Cannon C."/>
            <person name="Castanera R."/>
            <person name="Culley D."/>
            <person name="Daum C."/>
            <person name="Ezra D."/>
            <person name="Gonzalez J."/>
            <person name="Henrissat B."/>
            <person name="Kuo A."/>
            <person name="Liang C."/>
            <person name="Lipzen A."/>
            <person name="Lutzoni F."/>
            <person name="Magnuson J."/>
            <person name="Mondo S."/>
            <person name="Nolan M."/>
            <person name="Ohm R."/>
            <person name="Pangilinan J."/>
            <person name="Park H.-J."/>
            <person name="Ramirez L."/>
            <person name="Alfaro M."/>
            <person name="Sun H."/>
            <person name="Tritt A."/>
            <person name="Yoshinaga Y."/>
            <person name="Zwiers L.-H."/>
            <person name="Turgeon B."/>
            <person name="Goodwin S."/>
            <person name="Spatafora J."/>
            <person name="Crous P."/>
            <person name="Grigoriev I."/>
        </authorList>
    </citation>
    <scope>NUCLEOTIDE SEQUENCE</scope>
    <source>
        <strain evidence="1">CBS 525.71</strain>
    </source>
</reference>
<keyword evidence="2" id="KW-1185">Reference proteome</keyword>
<comment type="caution">
    <text evidence="1">The sequence shown here is derived from an EMBL/GenBank/DDBJ whole genome shotgun (WGS) entry which is preliminary data.</text>
</comment>
<protein>
    <submittedName>
        <fullName evidence="1">Uncharacterized protein</fullName>
    </submittedName>
</protein>
<gene>
    <name evidence="1" type="ORF">BU25DRAFT_411903</name>
</gene>
<proteinExistence type="predicted"/>
<accession>A0ACB6RVS4</accession>
<name>A0ACB6RVS4_9PLEO</name>